<dbReference type="EMBL" id="LS992154">
    <property type="protein sequence ID" value="SYX08754.1"/>
    <property type="molecule type" value="Genomic_DNA"/>
</dbReference>
<feature type="domain" description="Metallo-beta-lactamase" evidence="1">
    <location>
        <begin position="49"/>
        <end position="223"/>
    </location>
</feature>
<protein>
    <submittedName>
        <fullName evidence="2">Putative hydrolase,Predicted metal-dependent RNase, consists of a metallo-beta-lactamase domain and an RNA-binding KH domain,phosphonate metabolism protein PhnP,Beta-lactamase superfamily domain</fullName>
    </submittedName>
</protein>
<keyword evidence="2" id="KW-0378">Hydrolase</keyword>
<keyword evidence="3" id="KW-1185">Reference proteome</keyword>
<dbReference type="Proteomes" id="UP000258476">
    <property type="component" value="Chromosome"/>
</dbReference>
<dbReference type="SUPFAM" id="SSF56281">
    <property type="entry name" value="Metallo-hydrolase/oxidoreductase"/>
    <property type="match status" value="1"/>
</dbReference>
<dbReference type="Pfam" id="PF12706">
    <property type="entry name" value="Lactamase_B_2"/>
    <property type="match status" value="1"/>
</dbReference>
<reference evidence="3" key="1">
    <citation type="submission" date="2017-11" db="EMBL/GenBank/DDBJ databases">
        <authorList>
            <person name="Seth-Smith MB H."/>
        </authorList>
    </citation>
    <scope>NUCLEOTIDE SEQUENCE [LARGE SCALE GENOMIC DNA]</scope>
</reference>
<accession>A0A3B0QFJ7</accession>
<organism evidence="2 3">
    <name type="scientific">Chlamydia poikilotherma</name>
    <dbReference type="NCBI Taxonomy" id="1967783"/>
    <lineage>
        <taxon>Bacteria</taxon>
        <taxon>Pseudomonadati</taxon>
        <taxon>Chlamydiota</taxon>
        <taxon>Chlamydiia</taxon>
        <taxon>Chlamydiales</taxon>
        <taxon>Chlamydiaceae</taxon>
        <taxon>Chlamydia/Chlamydophila group</taxon>
        <taxon>Chlamydia</taxon>
    </lineage>
</organism>
<sequence length="277" mass="31221">MCWGLSVRKENRGDFSSGKLIFLGSGNPEGIPVAFCSCAICTGKQIRRLRPSVLIEWGGKNFLIDVGPDFRQQMLENNIQKLDGVFLTHPHYDHIGGIDDLRVWYVMHQRSLPVVLSAFTYKYLCKAREHIVFPQGGDATLPASLDFTILNEAYGENTFLDLPYTYVSYYQKSCEVMGYRFGNLAYLTDMNRYDKEIFSYLSGVDTLILSVSPNQPPGAFSGRGYAHFTISQAEDFASYVGAKKLIITHISHNLQKELADYSDKVSAYDGMEVPWSL</sequence>
<evidence type="ECO:0000313" key="3">
    <source>
        <dbReference type="Proteomes" id="UP000258476"/>
    </source>
</evidence>
<dbReference type="PANTHER" id="PTHR42663">
    <property type="entry name" value="HYDROLASE C777.06C-RELATED-RELATED"/>
    <property type="match status" value="1"/>
</dbReference>
<dbReference type="OrthoDB" id="9800940at2"/>
<name>A0A3B0QFJ7_9CHLA</name>
<dbReference type="GO" id="GO:0016787">
    <property type="term" value="F:hydrolase activity"/>
    <property type="evidence" value="ECO:0007669"/>
    <property type="project" value="UniProtKB-KW"/>
</dbReference>
<dbReference type="InterPro" id="IPR001279">
    <property type="entry name" value="Metallo-B-lactamas"/>
</dbReference>
<dbReference type="AlphaFoldDB" id="A0A3B0QFJ7"/>
<dbReference type="Gene3D" id="3.60.15.10">
    <property type="entry name" value="Ribonuclease Z/Hydroxyacylglutathione hydrolase-like"/>
    <property type="match status" value="1"/>
</dbReference>
<proteinExistence type="predicted"/>
<dbReference type="KEGG" id="chla:C834K_0282"/>
<gene>
    <name evidence="2" type="ORF">C834K_0282</name>
</gene>
<evidence type="ECO:0000259" key="1">
    <source>
        <dbReference type="SMART" id="SM00849"/>
    </source>
</evidence>
<dbReference type="SMART" id="SM00849">
    <property type="entry name" value="Lactamase_B"/>
    <property type="match status" value="1"/>
</dbReference>
<dbReference type="CDD" id="cd16279">
    <property type="entry name" value="metallo-hydrolase-like_MBL-fold"/>
    <property type="match status" value="1"/>
</dbReference>
<dbReference type="InterPro" id="IPR036866">
    <property type="entry name" value="RibonucZ/Hydroxyglut_hydro"/>
</dbReference>
<evidence type="ECO:0000313" key="2">
    <source>
        <dbReference type="EMBL" id="SYX08754.1"/>
    </source>
</evidence>
<dbReference type="PANTHER" id="PTHR42663:SF6">
    <property type="entry name" value="HYDROLASE C777.06C-RELATED"/>
    <property type="match status" value="1"/>
</dbReference>